<protein>
    <submittedName>
        <fullName evidence="3">DegV family protein with EDD domain</fullName>
    </submittedName>
</protein>
<dbReference type="InterPro" id="IPR050270">
    <property type="entry name" value="DegV_domain_contain"/>
</dbReference>
<dbReference type="AlphaFoldDB" id="A0A841C3L1"/>
<accession>A0A841C3L1</accession>
<dbReference type="InterPro" id="IPR043168">
    <property type="entry name" value="DegV_C"/>
</dbReference>
<dbReference type="PROSITE" id="PS51482">
    <property type="entry name" value="DEGV"/>
    <property type="match status" value="1"/>
</dbReference>
<dbReference type="NCBIfam" id="TIGR00762">
    <property type="entry name" value="DegV"/>
    <property type="match status" value="1"/>
</dbReference>
<dbReference type="Gene3D" id="3.40.50.10440">
    <property type="entry name" value="Dihydroxyacetone kinase, domain 1"/>
    <property type="match status" value="1"/>
</dbReference>
<sequence>MAFQIFTDVTADLTTDLIERYGIEVLGMEISVDGVNRHTVGPDAIDAKTLIAEINAGKKAQTSAVATGEIQEALERYVKLGREIFYLVFSSGLSGTFQSANIARDLVLEKYPKAKIIVVDSLAAASGEGYLLEELVKLRDAGNSIEEAQVILADIIPRLKSWFMVDDLNFLALGGRISKTAAVFGSMVNIKPVLDVDPTGHLRAVAKVRGSKKAIGTLIQNTIEDFDPAFPKIIISYSGDDNLAEEAKSIFEESLKNVEVITRQLGPVICAHTGSGTISIFSIGKTVRV</sequence>
<dbReference type="Gene3D" id="3.30.1180.10">
    <property type="match status" value="1"/>
</dbReference>
<dbReference type="GO" id="GO:0008289">
    <property type="term" value="F:lipid binding"/>
    <property type="evidence" value="ECO:0007669"/>
    <property type="project" value="UniProtKB-KW"/>
</dbReference>
<dbReference type="EMBL" id="JACHHV010000029">
    <property type="protein sequence ID" value="MBB5888536.1"/>
    <property type="molecule type" value="Genomic_DNA"/>
</dbReference>
<evidence type="ECO:0000313" key="4">
    <source>
        <dbReference type="Proteomes" id="UP000562464"/>
    </source>
</evidence>
<evidence type="ECO:0000256" key="1">
    <source>
        <dbReference type="ARBA" id="ARBA00003238"/>
    </source>
</evidence>
<dbReference type="Gene3D" id="2.20.28.50">
    <property type="entry name" value="degv family protein"/>
    <property type="match status" value="1"/>
</dbReference>
<name>A0A841C3L1_9LACT</name>
<evidence type="ECO:0000313" key="3">
    <source>
        <dbReference type="EMBL" id="MBB5888536.1"/>
    </source>
</evidence>
<comment type="caution">
    <text evidence="3">The sequence shown here is derived from an EMBL/GenBank/DDBJ whole genome shotgun (WGS) entry which is preliminary data.</text>
</comment>
<dbReference type="PANTHER" id="PTHR33434">
    <property type="entry name" value="DEGV DOMAIN-CONTAINING PROTEIN DR_1986-RELATED"/>
    <property type="match status" value="1"/>
</dbReference>
<keyword evidence="4" id="KW-1185">Reference proteome</keyword>
<gene>
    <name evidence="3" type="ORF">HNQ37_001437</name>
</gene>
<keyword evidence="2" id="KW-0446">Lipid-binding</keyword>
<reference evidence="3 4" key="1">
    <citation type="submission" date="2020-08" db="EMBL/GenBank/DDBJ databases">
        <title>Genomic Encyclopedia of Type Strains, Phase IV (KMG-IV): sequencing the most valuable type-strain genomes for metagenomic binning, comparative biology and taxonomic classification.</title>
        <authorList>
            <person name="Goeker M."/>
        </authorList>
    </citation>
    <scope>NUCLEOTIDE SEQUENCE [LARGE SCALE GENOMIC DNA]</scope>
    <source>
        <strain evidence="3 4">DSM 14925</strain>
    </source>
</reference>
<dbReference type="PANTHER" id="PTHR33434:SF2">
    <property type="entry name" value="FATTY ACID-BINDING PROTEIN TM_1468"/>
    <property type="match status" value="1"/>
</dbReference>
<dbReference type="RefSeq" id="WP_183540683.1">
    <property type="nucleotide sequence ID" value="NZ_JACHHV010000029.1"/>
</dbReference>
<organism evidence="3 4">
    <name type="scientific">Lactovum miscens</name>
    <dbReference type="NCBI Taxonomy" id="190387"/>
    <lineage>
        <taxon>Bacteria</taxon>
        <taxon>Bacillati</taxon>
        <taxon>Bacillota</taxon>
        <taxon>Bacilli</taxon>
        <taxon>Lactobacillales</taxon>
        <taxon>Streptococcaceae</taxon>
        <taxon>Lactovum</taxon>
    </lineage>
</organism>
<comment type="function">
    <text evidence="1">May bind long-chain fatty acids, such as palmitate, and may play a role in lipid transport or fatty acid metabolism.</text>
</comment>
<dbReference type="Pfam" id="PF02645">
    <property type="entry name" value="DegV"/>
    <property type="match status" value="1"/>
</dbReference>
<dbReference type="SUPFAM" id="SSF82549">
    <property type="entry name" value="DAK1/DegV-like"/>
    <property type="match status" value="1"/>
</dbReference>
<proteinExistence type="predicted"/>
<dbReference type="InterPro" id="IPR003797">
    <property type="entry name" value="DegV"/>
</dbReference>
<evidence type="ECO:0000256" key="2">
    <source>
        <dbReference type="ARBA" id="ARBA00023121"/>
    </source>
</evidence>
<dbReference type="Proteomes" id="UP000562464">
    <property type="component" value="Unassembled WGS sequence"/>
</dbReference>